<comment type="similarity">
    <text evidence="1 2">Belongs to the UPF0225 family.</text>
</comment>
<gene>
    <name evidence="4" type="ORF">FHX76_000879</name>
</gene>
<accession>A0A7X5QZU4</accession>
<dbReference type="Pfam" id="PF02810">
    <property type="entry name" value="SEC-C"/>
    <property type="match status" value="1"/>
</dbReference>
<evidence type="ECO:0000313" key="4">
    <source>
        <dbReference type="EMBL" id="NIH53011.1"/>
    </source>
</evidence>
<dbReference type="EMBL" id="JAAMOX010000001">
    <property type="protein sequence ID" value="NIH53011.1"/>
    <property type="molecule type" value="Genomic_DNA"/>
</dbReference>
<dbReference type="InterPro" id="IPR048469">
    <property type="entry name" value="YchJ-like_M"/>
</dbReference>
<dbReference type="AlphaFoldDB" id="A0A7X5QZU4"/>
<dbReference type="Pfam" id="PF17775">
    <property type="entry name" value="YchJ_M-like"/>
    <property type="match status" value="1"/>
</dbReference>
<organism evidence="4 5">
    <name type="scientific">Lysinibacter cavernae</name>
    <dbReference type="NCBI Taxonomy" id="1640652"/>
    <lineage>
        <taxon>Bacteria</taxon>
        <taxon>Bacillati</taxon>
        <taxon>Actinomycetota</taxon>
        <taxon>Actinomycetes</taxon>
        <taxon>Micrococcales</taxon>
        <taxon>Microbacteriaceae</taxon>
        <taxon>Lysinibacter</taxon>
    </lineage>
</organism>
<dbReference type="PANTHER" id="PTHR33747:SF1">
    <property type="entry name" value="ADENYLATE CYCLASE-ASSOCIATED CAP C-TERMINAL DOMAIN-CONTAINING PROTEIN"/>
    <property type="match status" value="1"/>
</dbReference>
<evidence type="ECO:0000313" key="5">
    <source>
        <dbReference type="Proteomes" id="UP000541033"/>
    </source>
</evidence>
<sequence length="136" mass="15251">MMIDSERCPCLSGETYGACCGPMHAGAKTAPTAERLMRSRYSAFLAGDAAYLLKTWHPATRPEELVMEDGLRWLRLDILDTVGGSLFETEGVVEFRALYSSIPEDGEPAERGMLHERSRFIKLDGEWVYMDGEIRS</sequence>
<dbReference type="Gene3D" id="3.10.450.50">
    <property type="match status" value="1"/>
</dbReference>
<dbReference type="InterPro" id="IPR023006">
    <property type="entry name" value="YchJ-like"/>
</dbReference>
<comment type="caution">
    <text evidence="4">The sequence shown here is derived from an EMBL/GenBank/DDBJ whole genome shotgun (WGS) entry which is preliminary data.</text>
</comment>
<dbReference type="InterPro" id="IPR032710">
    <property type="entry name" value="NTF2-like_dom_sf"/>
</dbReference>
<feature type="domain" description="YchJ-like middle NTF2-like" evidence="3">
    <location>
        <begin position="32"/>
        <end position="132"/>
    </location>
</feature>
<proteinExistence type="inferred from homology"/>
<keyword evidence="5" id="KW-1185">Reference proteome</keyword>
<dbReference type="HAMAP" id="MF_00612">
    <property type="entry name" value="UPF0225"/>
    <property type="match status" value="1"/>
</dbReference>
<evidence type="ECO:0000259" key="3">
    <source>
        <dbReference type="Pfam" id="PF17775"/>
    </source>
</evidence>
<dbReference type="InterPro" id="IPR004027">
    <property type="entry name" value="SEC_C_motif"/>
</dbReference>
<reference evidence="4 5" key="1">
    <citation type="submission" date="2020-02" db="EMBL/GenBank/DDBJ databases">
        <title>Sequencing the genomes of 1000 actinobacteria strains.</title>
        <authorList>
            <person name="Klenk H.-P."/>
        </authorList>
    </citation>
    <scope>NUCLEOTIDE SEQUENCE [LARGE SCALE GENOMIC DNA]</scope>
    <source>
        <strain evidence="4 5">DSM 27960</strain>
    </source>
</reference>
<dbReference type="PANTHER" id="PTHR33747">
    <property type="entry name" value="UPF0225 PROTEIN SCO1677"/>
    <property type="match status" value="1"/>
</dbReference>
<evidence type="ECO:0000256" key="1">
    <source>
        <dbReference type="ARBA" id="ARBA00010839"/>
    </source>
</evidence>
<dbReference type="Proteomes" id="UP000541033">
    <property type="component" value="Unassembled WGS sequence"/>
</dbReference>
<evidence type="ECO:0000256" key="2">
    <source>
        <dbReference type="HAMAP-Rule" id="MF_00612"/>
    </source>
</evidence>
<name>A0A7X5QZU4_9MICO</name>
<dbReference type="SUPFAM" id="SSF54427">
    <property type="entry name" value="NTF2-like"/>
    <property type="match status" value="1"/>
</dbReference>
<protein>
    <recommendedName>
        <fullName evidence="2">UPF0225 protein FHX76_000879</fullName>
    </recommendedName>
</protein>